<dbReference type="Proteomes" id="UP000663828">
    <property type="component" value="Unassembled WGS sequence"/>
</dbReference>
<evidence type="ECO:0000313" key="3">
    <source>
        <dbReference type="EMBL" id="CAF1537808.1"/>
    </source>
</evidence>
<dbReference type="OrthoDB" id="10058196at2759"/>
<keyword evidence="1" id="KW-1133">Transmembrane helix</keyword>
<feature type="transmembrane region" description="Helical" evidence="1">
    <location>
        <begin position="147"/>
        <end position="167"/>
    </location>
</feature>
<evidence type="ECO:0000313" key="4">
    <source>
        <dbReference type="Proteomes" id="UP000663828"/>
    </source>
</evidence>
<feature type="transmembrane region" description="Helical" evidence="1">
    <location>
        <begin position="103"/>
        <end position="127"/>
    </location>
</feature>
<name>A0A814WK26_ADIRI</name>
<proteinExistence type="predicted"/>
<reference evidence="2" key="1">
    <citation type="submission" date="2021-02" db="EMBL/GenBank/DDBJ databases">
        <authorList>
            <person name="Nowell W R."/>
        </authorList>
    </citation>
    <scope>NUCLEOTIDE SEQUENCE</scope>
</reference>
<feature type="transmembrane region" description="Helical" evidence="1">
    <location>
        <begin position="207"/>
        <end position="231"/>
    </location>
</feature>
<feature type="transmembrane region" description="Helical" evidence="1">
    <location>
        <begin position="6"/>
        <end position="29"/>
    </location>
</feature>
<feature type="transmembrane region" description="Helical" evidence="1">
    <location>
        <begin position="174"/>
        <end position="195"/>
    </location>
</feature>
<evidence type="ECO:0000313" key="2">
    <source>
        <dbReference type="EMBL" id="CAF1203316.1"/>
    </source>
</evidence>
<dbReference type="EMBL" id="CAJNOR010001814">
    <property type="protein sequence ID" value="CAF1203316.1"/>
    <property type="molecule type" value="Genomic_DNA"/>
</dbReference>
<accession>A0A814WK26</accession>
<organism evidence="2 4">
    <name type="scientific">Adineta ricciae</name>
    <name type="common">Rotifer</name>
    <dbReference type="NCBI Taxonomy" id="249248"/>
    <lineage>
        <taxon>Eukaryota</taxon>
        <taxon>Metazoa</taxon>
        <taxon>Spiralia</taxon>
        <taxon>Gnathifera</taxon>
        <taxon>Rotifera</taxon>
        <taxon>Eurotatoria</taxon>
        <taxon>Bdelloidea</taxon>
        <taxon>Adinetida</taxon>
        <taxon>Adinetidae</taxon>
        <taxon>Adineta</taxon>
    </lineage>
</organism>
<feature type="transmembrane region" description="Helical" evidence="1">
    <location>
        <begin position="72"/>
        <end position="91"/>
    </location>
</feature>
<keyword evidence="1" id="KW-0812">Transmembrane</keyword>
<evidence type="ECO:0000256" key="1">
    <source>
        <dbReference type="SAM" id="Phobius"/>
    </source>
</evidence>
<keyword evidence="4" id="KW-1185">Reference proteome</keyword>
<dbReference type="EMBL" id="CAJNOJ010000997">
    <property type="protein sequence ID" value="CAF1537808.1"/>
    <property type="molecule type" value="Genomic_DNA"/>
</dbReference>
<dbReference type="Proteomes" id="UP000663852">
    <property type="component" value="Unassembled WGS sequence"/>
</dbReference>
<keyword evidence="1" id="KW-0472">Membrane</keyword>
<comment type="caution">
    <text evidence="2">The sequence shown here is derived from an EMBL/GenBank/DDBJ whole genome shotgun (WGS) entry which is preliminary data.</text>
</comment>
<gene>
    <name evidence="3" type="ORF">EDS130_LOCUS45083</name>
    <name evidence="2" type="ORF">XAT740_LOCUS23799</name>
</gene>
<protein>
    <submittedName>
        <fullName evidence="2">Uncharacterized protein</fullName>
    </submittedName>
</protein>
<feature type="transmembrane region" description="Helical" evidence="1">
    <location>
        <begin position="50"/>
        <end position="66"/>
    </location>
</feature>
<sequence length="246" mass="28590">MDWFSFLHGFATLATAIQYWLSGMSFGVIPPVSYENAEQLSCLIMKGSTLLSMLYFTAILVVDMYYGYYDGFILPISLLALLTLTFLFSSLAKNDEKALESDLYRLLFVVFQAILLIKLSHTSYFMIDNRINYKLPTSGIKDRVLTASLILELFQLLFWTLTPFLWFPSSKRHLTLWSYEYADLISHIVVIILYLKQSHMVFWDNTIKAYFVFYIINLFIWVIPLMLVCLGSEEKIMIPAMHCSTF</sequence>
<dbReference type="AlphaFoldDB" id="A0A814WK26"/>